<sequence>MDANGRDDDDRETLSNSSIPTRTRDLSFIVEDLFKRSIAQEKQPNMESSSTAQDQLDMEELTALRLSSSSFPSNPAMKLRAQEQPNNMELAAMDQSKMEESVILQLSSFSFSSEPSRKLTQIEAPVSRKRARTGFPKVCANASKQKSEYDEIMCGVTGVDQEGPSYGVINVGKGEIRVETSSVVIVSAVGDVLNPTLTKYYRGKNIRNDYEGQFKIARFYGTIDRGVVIRVLRRRFEDHIDEYNGEVIGTLIAAATTYVHVKCPSGKIRGKKPPPGQCNPENQSECCKRGKLYTTYECSPPVYSHTKAVLTINSFGKGGDGGGPSECDKKFHSDETPVVALSTGWFNNRQRCLQNITIHGNGRSVTAMVVDECDSRRGCDADHDYQPPCPNNIVDASKAVWKALGVPKHDRGELDIFWYCLISVGISSVTHWMTIEAKTCNPSGKIRGKKPPPGQCNQENDSDCCKQGKSYTTYECSPRVSGKTKAVLTINSFEKGGDGGGPSECDNNYHSDDTPVVALSTGWFNNMQRCLQNITIYGNGRSVSAMVVDECDSTAGCDADHDYQPPCPNNIVDASKAVWKALGVSKGDWGELDIYCINEAKRCNPSGKMRGKKPPPGKCNPENQSECCKKGQSYTTYECSPRVSRHTKAVLTINSFQKGGDGGGKSACDNKFHSDNIPVVALSTGWFNKGHRCLQNITIHGNGRSVSAMVVDECDSTVGCDEIHDYQPPCPNNIVDASKAVWKALGVPKHKRVTPVPRRNTKSFPNSLGGINNVVGAWRLVVLIFATPHRGVTLVHHHRLHTTPTRGSDGHVLEAPASTFVPPRRQCHHGRVIRVVAVVTLGWGATVPATLEAVDCHIGLGVCSYGGGALVDFVHSALHAAQVVFHTLARWMKNQFCSKTFFLIFLLVVTQWLTTEAKTCNPSGKIRGKKPPPGQCNQENDSDCCKQGKSYTTYECSPRVSGKTKAVLTINSFEKGGDGGGPSECDNQYHSDDTPVVALSTGWFNNMQRCLQNITIYGNGRSVSAMVVDECDSTAGCDAAHDYQPPCPNNIVDASKAVWKALGVSKGDWGQLDIYWSQA</sequence>
<comment type="subcellular location">
    <subcellularLocation>
        <location evidence="1">Secreted</location>
    </subcellularLocation>
</comment>
<keyword evidence="4" id="KW-0732">Signal</keyword>
<dbReference type="EMBL" id="JAATIP010000041">
    <property type="protein sequence ID" value="KAF4386717.1"/>
    <property type="molecule type" value="Genomic_DNA"/>
</dbReference>
<dbReference type="CDD" id="cd22270">
    <property type="entry name" value="DPBB_kiwellin-like"/>
    <property type="match status" value="4"/>
</dbReference>
<dbReference type="Gene3D" id="2.40.40.10">
    <property type="entry name" value="RlpA-like domain"/>
    <property type="match status" value="4"/>
</dbReference>
<evidence type="ECO:0000256" key="2">
    <source>
        <dbReference type="ARBA" id="ARBA00005592"/>
    </source>
</evidence>
<evidence type="ECO:0000256" key="5">
    <source>
        <dbReference type="SAM" id="MobiDB-lite"/>
    </source>
</evidence>
<comment type="caution">
    <text evidence="6">The sequence shown here is derived from an EMBL/GenBank/DDBJ whole genome shotgun (WGS) entry which is preliminary data.</text>
</comment>
<name>A0A7J6GUW5_CANSA</name>
<reference evidence="6 7" key="1">
    <citation type="journal article" date="2020" name="bioRxiv">
        <title>Sequence and annotation of 42 cannabis genomes reveals extensive copy number variation in cannabinoid synthesis and pathogen resistance genes.</title>
        <authorList>
            <person name="Mckernan K.J."/>
            <person name="Helbert Y."/>
            <person name="Kane L.T."/>
            <person name="Ebling H."/>
            <person name="Zhang L."/>
            <person name="Liu B."/>
            <person name="Eaton Z."/>
            <person name="Mclaughlin S."/>
            <person name="Kingan S."/>
            <person name="Baybayan P."/>
            <person name="Concepcion G."/>
            <person name="Jordan M."/>
            <person name="Riva A."/>
            <person name="Barbazuk W."/>
            <person name="Harkins T."/>
        </authorList>
    </citation>
    <scope>NUCLEOTIDE SEQUENCE [LARGE SCALE GENOMIC DNA]</scope>
    <source>
        <strain evidence="7">cv. Jamaican Lion 4</strain>
        <tissue evidence="6">Leaf</tissue>
    </source>
</reference>
<evidence type="ECO:0000256" key="3">
    <source>
        <dbReference type="ARBA" id="ARBA00022525"/>
    </source>
</evidence>
<dbReference type="GO" id="GO:0005576">
    <property type="term" value="C:extracellular region"/>
    <property type="evidence" value="ECO:0007669"/>
    <property type="project" value="UniProtKB-SubCell"/>
</dbReference>
<organism evidence="6 7">
    <name type="scientific">Cannabis sativa</name>
    <name type="common">Hemp</name>
    <name type="synonym">Marijuana</name>
    <dbReference type="NCBI Taxonomy" id="3483"/>
    <lineage>
        <taxon>Eukaryota</taxon>
        <taxon>Viridiplantae</taxon>
        <taxon>Streptophyta</taxon>
        <taxon>Embryophyta</taxon>
        <taxon>Tracheophyta</taxon>
        <taxon>Spermatophyta</taxon>
        <taxon>Magnoliopsida</taxon>
        <taxon>eudicotyledons</taxon>
        <taxon>Gunneridae</taxon>
        <taxon>Pentapetalae</taxon>
        <taxon>rosids</taxon>
        <taxon>fabids</taxon>
        <taxon>Rosales</taxon>
        <taxon>Cannabaceae</taxon>
        <taxon>Cannabis</taxon>
    </lineage>
</organism>
<evidence type="ECO:0000256" key="4">
    <source>
        <dbReference type="ARBA" id="ARBA00022729"/>
    </source>
</evidence>
<dbReference type="SUPFAM" id="SSF50685">
    <property type="entry name" value="Barwin-like endoglucanases"/>
    <property type="match status" value="4"/>
</dbReference>
<gene>
    <name evidence="6" type="ORF">F8388_006672</name>
</gene>
<feature type="region of interest" description="Disordered" evidence="5">
    <location>
        <begin position="923"/>
        <end position="942"/>
    </location>
</feature>
<evidence type="ECO:0000313" key="6">
    <source>
        <dbReference type="EMBL" id="KAF4386717.1"/>
    </source>
</evidence>
<accession>A0A7J6GUW5</accession>
<protein>
    <submittedName>
        <fullName evidence="6">Uncharacterized protein</fullName>
    </submittedName>
</protein>
<keyword evidence="3" id="KW-0964">Secreted</keyword>
<evidence type="ECO:0000313" key="7">
    <source>
        <dbReference type="Proteomes" id="UP000525078"/>
    </source>
</evidence>
<dbReference type="PANTHER" id="PTHR33191:SF77">
    <property type="entry name" value="RIPENING-RELATED PROTEIN 1"/>
    <property type="match status" value="1"/>
</dbReference>
<dbReference type="InterPro" id="IPR039271">
    <property type="entry name" value="Kiwellin-like"/>
</dbReference>
<dbReference type="Pfam" id="PF24300">
    <property type="entry name" value="KWL1"/>
    <property type="match status" value="4"/>
</dbReference>
<feature type="region of interest" description="Disordered" evidence="5">
    <location>
        <begin position="1"/>
        <end position="21"/>
    </location>
</feature>
<dbReference type="Proteomes" id="UP000525078">
    <property type="component" value="Unassembled WGS sequence"/>
</dbReference>
<dbReference type="PANTHER" id="PTHR33191">
    <property type="entry name" value="RIPENING-RELATED PROTEIN 2-RELATED"/>
    <property type="match status" value="1"/>
</dbReference>
<feature type="region of interest" description="Disordered" evidence="5">
    <location>
        <begin position="443"/>
        <end position="462"/>
    </location>
</feature>
<evidence type="ECO:0000256" key="1">
    <source>
        <dbReference type="ARBA" id="ARBA00004613"/>
    </source>
</evidence>
<proteinExistence type="inferred from homology"/>
<dbReference type="AlphaFoldDB" id="A0A7J6GUW5"/>
<dbReference type="InterPro" id="IPR036908">
    <property type="entry name" value="RlpA-like_sf"/>
</dbReference>
<comment type="similarity">
    <text evidence="2">Belongs to the kiwellin family.</text>
</comment>